<organism evidence="2">
    <name type="scientific">Anguilla anguilla</name>
    <name type="common">European freshwater eel</name>
    <name type="synonym">Muraena anguilla</name>
    <dbReference type="NCBI Taxonomy" id="7936"/>
    <lineage>
        <taxon>Eukaryota</taxon>
        <taxon>Metazoa</taxon>
        <taxon>Chordata</taxon>
        <taxon>Craniata</taxon>
        <taxon>Vertebrata</taxon>
        <taxon>Euteleostomi</taxon>
        <taxon>Actinopterygii</taxon>
        <taxon>Neopterygii</taxon>
        <taxon>Teleostei</taxon>
        <taxon>Anguilliformes</taxon>
        <taxon>Anguillidae</taxon>
        <taxon>Anguilla</taxon>
    </lineage>
</organism>
<dbReference type="AlphaFoldDB" id="A0A0E9WMB8"/>
<protein>
    <recommendedName>
        <fullName evidence="3">Secreted protein</fullName>
    </recommendedName>
</protein>
<keyword evidence="1" id="KW-0732">Signal</keyword>
<feature type="signal peptide" evidence="1">
    <location>
        <begin position="1"/>
        <end position="23"/>
    </location>
</feature>
<sequence length="78" mass="9072">MYYIGIGILYVFICCFLMRCCIAGDGVCVSFVCIQCLWRFTFCVLSANQQSKTAIFPLFPFCHFYLFSQDAVHCFFFL</sequence>
<reference evidence="2" key="2">
    <citation type="journal article" date="2015" name="Fish Shellfish Immunol.">
        <title>Early steps in the European eel (Anguilla anguilla)-Vibrio vulnificus interaction in the gills: Role of the RtxA13 toxin.</title>
        <authorList>
            <person name="Callol A."/>
            <person name="Pajuelo D."/>
            <person name="Ebbesson L."/>
            <person name="Teles M."/>
            <person name="MacKenzie S."/>
            <person name="Amaro C."/>
        </authorList>
    </citation>
    <scope>NUCLEOTIDE SEQUENCE</scope>
</reference>
<proteinExistence type="predicted"/>
<evidence type="ECO:0000313" key="2">
    <source>
        <dbReference type="EMBL" id="JAH91436.1"/>
    </source>
</evidence>
<dbReference type="EMBL" id="GBXM01017141">
    <property type="protein sequence ID" value="JAH91436.1"/>
    <property type="molecule type" value="Transcribed_RNA"/>
</dbReference>
<accession>A0A0E9WMB8</accession>
<reference evidence="2" key="1">
    <citation type="submission" date="2014-11" db="EMBL/GenBank/DDBJ databases">
        <authorList>
            <person name="Amaro Gonzalez C."/>
        </authorList>
    </citation>
    <scope>NUCLEOTIDE SEQUENCE</scope>
</reference>
<evidence type="ECO:0008006" key="3">
    <source>
        <dbReference type="Google" id="ProtNLM"/>
    </source>
</evidence>
<feature type="chain" id="PRO_5002434455" description="Secreted protein" evidence="1">
    <location>
        <begin position="24"/>
        <end position="78"/>
    </location>
</feature>
<evidence type="ECO:0000256" key="1">
    <source>
        <dbReference type="SAM" id="SignalP"/>
    </source>
</evidence>
<name>A0A0E9WMB8_ANGAN</name>